<gene>
    <name evidence="3" type="ORF">CSW64_11810</name>
</gene>
<keyword evidence="1" id="KW-0472">Membrane</keyword>
<evidence type="ECO:0000313" key="3">
    <source>
        <dbReference type="EMBL" id="ATQ43047.1"/>
    </source>
</evidence>
<dbReference type="KEGG" id="cmb:CSW64_11810"/>
<evidence type="ECO:0000256" key="1">
    <source>
        <dbReference type="SAM" id="Phobius"/>
    </source>
</evidence>
<accession>A0A2D2AYP5</accession>
<protein>
    <recommendedName>
        <fullName evidence="2">Peptidase M56 domain-containing protein</fullName>
    </recommendedName>
</protein>
<dbReference type="OrthoDB" id="7184003at2"/>
<dbReference type="RefSeq" id="WP_099622298.1">
    <property type="nucleotide sequence ID" value="NZ_CP024201.1"/>
</dbReference>
<sequence>MTAAVWILLATAPFAAVAWTAGVLVDRLAVDAGTRARLWTLLFAAPLLAAGAAPGLALLLPEETAALVPLSGWSPALAEQTAAAASTAGTAWRRLLDGTPSLILTVAAVGAALRLGRLAMLHARLARRMRQAEPADREGLAKATAQAAAAQGLRAPAIAWSDGLSSPLLAGLRRPMILLPAGLATLPDDQLAAVCAHELAHLKRADNLRGLAEDLVLALLWFNPIQTALHRRLIAAREEVCDRDALAGASPATRRAYAELLVDALRLGAGRPLATSLTGTGRSPQIMRLKAILTPAPASPRAKGVALVAGLAAVCALATGTAALAGRLQDEPFRTVSKVAADEADPHASVQISADRAEIIMGERTRWSGNPRLTFVGDPEKAGLRILLDGKTPPAGFRADRVDPKTLRWIDGYPADSGRPAVVDLVTVGGAP</sequence>
<dbReference type="InterPro" id="IPR008756">
    <property type="entry name" value="Peptidase_M56"/>
</dbReference>
<keyword evidence="4" id="KW-1185">Reference proteome</keyword>
<feature type="transmembrane region" description="Helical" evidence="1">
    <location>
        <begin position="102"/>
        <end position="120"/>
    </location>
</feature>
<dbReference type="PANTHER" id="PTHR34978">
    <property type="entry name" value="POSSIBLE SENSOR-TRANSDUCER PROTEIN BLAR"/>
    <property type="match status" value="1"/>
</dbReference>
<dbReference type="CDD" id="cd07341">
    <property type="entry name" value="M56_BlaR1_MecR1_like"/>
    <property type="match status" value="1"/>
</dbReference>
<dbReference type="InterPro" id="IPR052173">
    <property type="entry name" value="Beta-lactam_resp_regulator"/>
</dbReference>
<feature type="domain" description="Peptidase M56" evidence="2">
    <location>
        <begin position="67"/>
        <end position="273"/>
    </location>
</feature>
<dbReference type="EMBL" id="CP024201">
    <property type="protein sequence ID" value="ATQ43047.1"/>
    <property type="molecule type" value="Genomic_DNA"/>
</dbReference>
<dbReference type="PANTHER" id="PTHR34978:SF3">
    <property type="entry name" value="SLR0241 PROTEIN"/>
    <property type="match status" value="1"/>
</dbReference>
<keyword evidence="1" id="KW-1133">Transmembrane helix</keyword>
<name>A0A2D2AYP5_9CAUL</name>
<reference evidence="3 4" key="1">
    <citation type="submission" date="2017-10" db="EMBL/GenBank/DDBJ databases">
        <title>Genome sequence of Caulobacter mirabilis FWC38.</title>
        <authorList>
            <person name="Fiebig A."/>
            <person name="Crosson S."/>
        </authorList>
    </citation>
    <scope>NUCLEOTIDE SEQUENCE [LARGE SCALE GENOMIC DNA]</scope>
    <source>
        <strain evidence="3 4">FWC 38</strain>
    </source>
</reference>
<feature type="transmembrane region" description="Helical" evidence="1">
    <location>
        <begin position="6"/>
        <end position="26"/>
    </location>
</feature>
<feature type="transmembrane region" description="Helical" evidence="1">
    <location>
        <begin position="38"/>
        <end position="60"/>
    </location>
</feature>
<dbReference type="AlphaFoldDB" id="A0A2D2AYP5"/>
<feature type="transmembrane region" description="Helical" evidence="1">
    <location>
        <begin position="305"/>
        <end position="325"/>
    </location>
</feature>
<proteinExistence type="predicted"/>
<dbReference type="Proteomes" id="UP000228945">
    <property type="component" value="Chromosome"/>
</dbReference>
<dbReference type="Pfam" id="PF05569">
    <property type="entry name" value="Peptidase_M56"/>
    <property type="match status" value="1"/>
</dbReference>
<dbReference type="Gene3D" id="3.30.2010.10">
    <property type="entry name" value="Metalloproteases ('zincins'), catalytic domain"/>
    <property type="match status" value="1"/>
</dbReference>
<keyword evidence="1" id="KW-0812">Transmembrane</keyword>
<organism evidence="3 4">
    <name type="scientific">Caulobacter mirabilis</name>
    <dbReference type="NCBI Taxonomy" id="69666"/>
    <lineage>
        <taxon>Bacteria</taxon>
        <taxon>Pseudomonadati</taxon>
        <taxon>Pseudomonadota</taxon>
        <taxon>Alphaproteobacteria</taxon>
        <taxon>Caulobacterales</taxon>
        <taxon>Caulobacteraceae</taxon>
        <taxon>Caulobacter</taxon>
    </lineage>
</organism>
<evidence type="ECO:0000313" key="4">
    <source>
        <dbReference type="Proteomes" id="UP000228945"/>
    </source>
</evidence>
<evidence type="ECO:0000259" key="2">
    <source>
        <dbReference type="Pfam" id="PF05569"/>
    </source>
</evidence>